<evidence type="ECO:0000256" key="8">
    <source>
        <dbReference type="ARBA" id="ARBA00023284"/>
    </source>
</evidence>
<evidence type="ECO:0000256" key="6">
    <source>
        <dbReference type="ARBA" id="ARBA00023002"/>
    </source>
</evidence>
<dbReference type="GO" id="GO:0005737">
    <property type="term" value="C:cytoplasm"/>
    <property type="evidence" value="ECO:0007669"/>
    <property type="project" value="TreeGrafter"/>
</dbReference>
<dbReference type="Pfam" id="PF00578">
    <property type="entry name" value="AhpC-TSA"/>
    <property type="match status" value="1"/>
</dbReference>
<dbReference type="Gene3D" id="3.40.30.10">
    <property type="entry name" value="Glutaredoxin"/>
    <property type="match status" value="1"/>
</dbReference>
<evidence type="ECO:0000256" key="10">
    <source>
        <dbReference type="ARBA" id="ARBA00038489"/>
    </source>
</evidence>
<dbReference type="GO" id="GO:0045454">
    <property type="term" value="P:cell redox homeostasis"/>
    <property type="evidence" value="ECO:0007669"/>
    <property type="project" value="TreeGrafter"/>
</dbReference>
<evidence type="ECO:0000259" key="14">
    <source>
        <dbReference type="PROSITE" id="PS51352"/>
    </source>
</evidence>
<dbReference type="AlphaFoldDB" id="A0A9D1JI92"/>
<dbReference type="InterPro" id="IPR013766">
    <property type="entry name" value="Thioredoxin_domain"/>
</dbReference>
<evidence type="ECO:0000313" key="16">
    <source>
        <dbReference type="Proteomes" id="UP000823982"/>
    </source>
</evidence>
<evidence type="ECO:0000256" key="13">
    <source>
        <dbReference type="PIRSR" id="PIRSR000239-1"/>
    </source>
</evidence>
<feature type="active site" description="Cysteine sulfenic acid (-SOH) intermediate; for peroxidase activity" evidence="13">
    <location>
        <position position="51"/>
    </location>
</feature>
<evidence type="ECO:0000256" key="2">
    <source>
        <dbReference type="ARBA" id="ARBA00011245"/>
    </source>
</evidence>
<evidence type="ECO:0000256" key="12">
    <source>
        <dbReference type="ARBA" id="ARBA00049091"/>
    </source>
</evidence>
<evidence type="ECO:0000256" key="9">
    <source>
        <dbReference type="ARBA" id="ARBA00032824"/>
    </source>
</evidence>
<dbReference type="InterPro" id="IPR024706">
    <property type="entry name" value="Peroxiredoxin_AhpC-typ"/>
</dbReference>
<dbReference type="InterPro" id="IPR050924">
    <property type="entry name" value="Peroxiredoxin_BCP/PrxQ"/>
</dbReference>
<comment type="similarity">
    <text evidence="10">Belongs to the peroxiredoxin family. BCP/PrxQ subfamily.</text>
</comment>
<dbReference type="EMBL" id="DVIR01000042">
    <property type="protein sequence ID" value="HIS24704.1"/>
    <property type="molecule type" value="Genomic_DNA"/>
</dbReference>
<accession>A0A9D1JI92</accession>
<comment type="function">
    <text evidence="1">Thiol-specific peroxidase that catalyzes the reduction of hydrogen peroxide and organic hydroperoxides to water and alcohols, respectively. Plays a role in cell protection against oxidative stress by detoxifying peroxides and as sensor of hydrogen peroxide-mediated signaling events.</text>
</comment>
<dbReference type="InterPro" id="IPR036249">
    <property type="entry name" value="Thioredoxin-like_sf"/>
</dbReference>
<keyword evidence="6" id="KW-0560">Oxidoreductase</keyword>
<gene>
    <name evidence="15" type="primary">bcp</name>
    <name evidence="15" type="ORF">IAD01_04790</name>
</gene>
<dbReference type="NCBIfam" id="NF006960">
    <property type="entry name" value="PRK09437.1"/>
    <property type="match status" value="1"/>
</dbReference>
<name>A0A9D1JI92_9FIRM</name>
<proteinExistence type="inferred from homology"/>
<dbReference type="PROSITE" id="PS51352">
    <property type="entry name" value="THIOREDOXIN_2"/>
    <property type="match status" value="1"/>
</dbReference>
<sequence>MSDVINTVLSAGCAAPDFKLSDKDGKEYSLADFSGKKLVLYFYPKDNTPGCTRQAQAFAAAYDEFKALNAEVVGISKDSESSHAKFADKYSLPFILLSDPQLSAIKAYGVWQEKKLYGKVSMGVVRTTFIINESGIIEKVMPKVKPDTNAGEILEYLKSESK</sequence>
<keyword evidence="8" id="KW-0676">Redox-active center</keyword>
<protein>
    <recommendedName>
        <fullName evidence="3">thioredoxin-dependent peroxiredoxin</fullName>
        <ecNumber evidence="3">1.11.1.24</ecNumber>
    </recommendedName>
    <alternativeName>
        <fullName evidence="11">Bacterioferritin comigratory protein</fullName>
    </alternativeName>
    <alternativeName>
        <fullName evidence="9">Thioredoxin peroxidase</fullName>
    </alternativeName>
</protein>
<evidence type="ECO:0000256" key="4">
    <source>
        <dbReference type="ARBA" id="ARBA00022559"/>
    </source>
</evidence>
<dbReference type="InterPro" id="IPR000866">
    <property type="entry name" value="AhpC/TSA"/>
</dbReference>
<dbReference type="SUPFAM" id="SSF52833">
    <property type="entry name" value="Thioredoxin-like"/>
    <property type="match status" value="1"/>
</dbReference>
<dbReference type="PANTHER" id="PTHR42801:SF4">
    <property type="entry name" value="AHPC_TSA FAMILY PROTEIN"/>
    <property type="match status" value="1"/>
</dbReference>
<reference evidence="15" key="2">
    <citation type="journal article" date="2021" name="PeerJ">
        <title>Extensive microbial diversity within the chicken gut microbiome revealed by metagenomics and culture.</title>
        <authorList>
            <person name="Gilroy R."/>
            <person name="Ravi A."/>
            <person name="Getino M."/>
            <person name="Pursley I."/>
            <person name="Horton D.L."/>
            <person name="Alikhan N.F."/>
            <person name="Baker D."/>
            <person name="Gharbi K."/>
            <person name="Hall N."/>
            <person name="Watson M."/>
            <person name="Adriaenssens E.M."/>
            <person name="Foster-Nyarko E."/>
            <person name="Jarju S."/>
            <person name="Secka A."/>
            <person name="Antonio M."/>
            <person name="Oren A."/>
            <person name="Chaudhuri R.R."/>
            <person name="La Ragione R."/>
            <person name="Hildebrand F."/>
            <person name="Pallen M.J."/>
        </authorList>
    </citation>
    <scope>NUCLEOTIDE SEQUENCE</scope>
    <source>
        <strain evidence="15">CHK157-1446</strain>
    </source>
</reference>
<evidence type="ECO:0000256" key="7">
    <source>
        <dbReference type="ARBA" id="ARBA00023157"/>
    </source>
</evidence>
<evidence type="ECO:0000256" key="3">
    <source>
        <dbReference type="ARBA" id="ARBA00013017"/>
    </source>
</evidence>
<evidence type="ECO:0000256" key="5">
    <source>
        <dbReference type="ARBA" id="ARBA00022862"/>
    </source>
</evidence>
<reference evidence="15" key="1">
    <citation type="submission" date="2020-10" db="EMBL/GenBank/DDBJ databases">
        <authorList>
            <person name="Gilroy R."/>
        </authorList>
    </citation>
    <scope>NUCLEOTIDE SEQUENCE</scope>
    <source>
        <strain evidence="15">CHK157-1446</strain>
    </source>
</reference>
<dbReference type="EC" id="1.11.1.24" evidence="3"/>
<dbReference type="PANTHER" id="PTHR42801">
    <property type="entry name" value="THIOREDOXIN-DEPENDENT PEROXIDE REDUCTASE"/>
    <property type="match status" value="1"/>
</dbReference>
<dbReference type="Proteomes" id="UP000823982">
    <property type="component" value="Unassembled WGS sequence"/>
</dbReference>
<organism evidence="15 16">
    <name type="scientific">Candidatus Faeciplasma gallinarum</name>
    <dbReference type="NCBI Taxonomy" id="2840799"/>
    <lineage>
        <taxon>Bacteria</taxon>
        <taxon>Bacillati</taxon>
        <taxon>Bacillota</taxon>
        <taxon>Clostridia</taxon>
        <taxon>Eubacteriales</taxon>
        <taxon>Oscillospiraceae</taxon>
        <taxon>Oscillospiraceae incertae sedis</taxon>
        <taxon>Candidatus Faeciplasma</taxon>
    </lineage>
</organism>
<comment type="caution">
    <text evidence="15">The sequence shown here is derived from an EMBL/GenBank/DDBJ whole genome shotgun (WGS) entry which is preliminary data.</text>
</comment>
<keyword evidence="7" id="KW-1015">Disulfide bond</keyword>
<dbReference type="PIRSF" id="PIRSF000239">
    <property type="entry name" value="AHPC"/>
    <property type="match status" value="1"/>
</dbReference>
<keyword evidence="5" id="KW-0049">Antioxidant</keyword>
<comment type="catalytic activity">
    <reaction evidence="12">
        <text>a hydroperoxide + [thioredoxin]-dithiol = an alcohol + [thioredoxin]-disulfide + H2O</text>
        <dbReference type="Rhea" id="RHEA:62620"/>
        <dbReference type="Rhea" id="RHEA-COMP:10698"/>
        <dbReference type="Rhea" id="RHEA-COMP:10700"/>
        <dbReference type="ChEBI" id="CHEBI:15377"/>
        <dbReference type="ChEBI" id="CHEBI:29950"/>
        <dbReference type="ChEBI" id="CHEBI:30879"/>
        <dbReference type="ChEBI" id="CHEBI:35924"/>
        <dbReference type="ChEBI" id="CHEBI:50058"/>
        <dbReference type="EC" id="1.11.1.24"/>
    </reaction>
</comment>
<evidence type="ECO:0000256" key="11">
    <source>
        <dbReference type="ARBA" id="ARBA00041373"/>
    </source>
</evidence>
<evidence type="ECO:0000313" key="15">
    <source>
        <dbReference type="EMBL" id="HIS24704.1"/>
    </source>
</evidence>
<dbReference type="GO" id="GO:0008379">
    <property type="term" value="F:thioredoxin peroxidase activity"/>
    <property type="evidence" value="ECO:0007669"/>
    <property type="project" value="TreeGrafter"/>
</dbReference>
<keyword evidence="4 15" id="KW-0575">Peroxidase</keyword>
<dbReference type="FunFam" id="3.40.30.10:FF:000007">
    <property type="entry name" value="Thioredoxin-dependent thiol peroxidase"/>
    <property type="match status" value="1"/>
</dbReference>
<dbReference type="CDD" id="cd03017">
    <property type="entry name" value="PRX_BCP"/>
    <property type="match status" value="1"/>
</dbReference>
<feature type="domain" description="Thioredoxin" evidence="14">
    <location>
        <begin position="9"/>
        <end position="162"/>
    </location>
</feature>
<evidence type="ECO:0000256" key="1">
    <source>
        <dbReference type="ARBA" id="ARBA00003330"/>
    </source>
</evidence>
<comment type="subunit">
    <text evidence="2">Monomer.</text>
</comment>
<dbReference type="GO" id="GO:0034599">
    <property type="term" value="P:cellular response to oxidative stress"/>
    <property type="evidence" value="ECO:0007669"/>
    <property type="project" value="TreeGrafter"/>
</dbReference>